<evidence type="ECO:0000256" key="1">
    <source>
        <dbReference type="SAM" id="SignalP"/>
    </source>
</evidence>
<dbReference type="Proteomes" id="UP000604481">
    <property type="component" value="Unassembled WGS sequence"/>
</dbReference>
<protein>
    <submittedName>
        <fullName evidence="2">Uncharacterized protein</fullName>
    </submittedName>
</protein>
<gene>
    <name evidence="2" type="ORF">INR99_05095</name>
</gene>
<reference evidence="2 3" key="1">
    <citation type="submission" date="2020-10" db="EMBL/GenBank/DDBJ databases">
        <title>The genome sequence of Chitinilyticum litopenaei 4Y14.</title>
        <authorList>
            <person name="Liu Y."/>
        </authorList>
    </citation>
    <scope>NUCLEOTIDE SEQUENCE [LARGE SCALE GENOMIC DNA]</scope>
    <source>
        <strain evidence="2 3">4Y14</strain>
    </source>
</reference>
<evidence type="ECO:0000313" key="3">
    <source>
        <dbReference type="Proteomes" id="UP000604481"/>
    </source>
</evidence>
<name>A0A8J7FQB3_9NEIS</name>
<proteinExistence type="predicted"/>
<comment type="caution">
    <text evidence="2">The sequence shown here is derived from an EMBL/GenBank/DDBJ whole genome shotgun (WGS) entry which is preliminary data.</text>
</comment>
<keyword evidence="1" id="KW-0732">Signal</keyword>
<feature type="signal peptide" evidence="1">
    <location>
        <begin position="1"/>
        <end position="36"/>
    </location>
</feature>
<organism evidence="2 3">
    <name type="scientific">Chitinilyticum piscinae</name>
    <dbReference type="NCBI Taxonomy" id="2866724"/>
    <lineage>
        <taxon>Bacteria</taxon>
        <taxon>Pseudomonadati</taxon>
        <taxon>Pseudomonadota</taxon>
        <taxon>Betaproteobacteria</taxon>
        <taxon>Neisseriales</taxon>
        <taxon>Chitinibacteraceae</taxon>
        <taxon>Chitinilyticum</taxon>
    </lineage>
</organism>
<dbReference type="AlphaFoldDB" id="A0A8J7FQB3"/>
<dbReference type="EMBL" id="JADFUA010000002">
    <property type="protein sequence ID" value="MBE9608721.1"/>
    <property type="molecule type" value="Genomic_DNA"/>
</dbReference>
<accession>A0A8J7FQB3</accession>
<feature type="chain" id="PRO_5035264791" evidence="1">
    <location>
        <begin position="37"/>
        <end position="213"/>
    </location>
</feature>
<evidence type="ECO:0000313" key="2">
    <source>
        <dbReference type="EMBL" id="MBE9608721.1"/>
    </source>
</evidence>
<sequence>MVERSPTRASATIKLQLFALVLIAPAVLTSMGSAQAATPVPHAEHSGKNQLSPSCLQAALTAIAQYPRTDTSTIRITEAGQRCYVAIPAITKTAAKLHAHELRCSSRTMSPADLTCERASASNQPYGDPILAEAELSIACLHAAGAFQQLQPERTTSMDTSEEQGICTISTSSFYLRMDDAAPPNLAFVDVWGGTRCTSPTSAPKTLSCDYWR</sequence>
<keyword evidence="3" id="KW-1185">Reference proteome</keyword>
<dbReference type="RefSeq" id="WP_194115249.1">
    <property type="nucleotide sequence ID" value="NZ_JADFUA010000002.1"/>
</dbReference>